<gene>
    <name evidence="1" type="ORF">A2961_02035</name>
</gene>
<sequence>MKLTDRPWWRYLEEDMQELLNQSVKLLAHVPEWKDRYHDYAFIVFPAAKAYEGFLKKLFLDMGFISSEEYMGKRFRIGRALNPSLEKELREREGIYDKLVNYCKGRELPDKLWDTWKLSRNLLFHWFPGERNAIDLAEAKERFERIVEAIDSAFEGCKLELDIK</sequence>
<organism evidence="1 2">
    <name type="scientific">Candidatus Woesebacteria bacterium RIFCSPLOWO2_01_FULL_39_21</name>
    <dbReference type="NCBI Taxonomy" id="1802519"/>
    <lineage>
        <taxon>Bacteria</taxon>
        <taxon>Candidatus Woeseibacteriota</taxon>
    </lineage>
</organism>
<name>A0A1F8BGX4_9BACT</name>
<dbReference type="Proteomes" id="UP000177082">
    <property type="component" value="Unassembled WGS sequence"/>
</dbReference>
<dbReference type="AlphaFoldDB" id="A0A1F8BGX4"/>
<evidence type="ECO:0000313" key="1">
    <source>
        <dbReference type="EMBL" id="OGM63306.1"/>
    </source>
</evidence>
<proteinExistence type="predicted"/>
<dbReference type="Gene3D" id="6.10.250.2650">
    <property type="match status" value="1"/>
</dbReference>
<dbReference type="EMBL" id="MGHF01000018">
    <property type="protein sequence ID" value="OGM63306.1"/>
    <property type="molecule type" value="Genomic_DNA"/>
</dbReference>
<protein>
    <recommendedName>
        <fullName evidence="3">HEPN domain-containing protein</fullName>
    </recommendedName>
</protein>
<evidence type="ECO:0008006" key="3">
    <source>
        <dbReference type="Google" id="ProtNLM"/>
    </source>
</evidence>
<dbReference type="STRING" id="1802519.A2961_02035"/>
<accession>A0A1F8BGX4</accession>
<evidence type="ECO:0000313" key="2">
    <source>
        <dbReference type="Proteomes" id="UP000177082"/>
    </source>
</evidence>
<reference evidence="1 2" key="1">
    <citation type="journal article" date="2016" name="Nat. Commun.">
        <title>Thousands of microbial genomes shed light on interconnected biogeochemical processes in an aquifer system.</title>
        <authorList>
            <person name="Anantharaman K."/>
            <person name="Brown C.T."/>
            <person name="Hug L.A."/>
            <person name="Sharon I."/>
            <person name="Castelle C.J."/>
            <person name="Probst A.J."/>
            <person name="Thomas B.C."/>
            <person name="Singh A."/>
            <person name="Wilkins M.J."/>
            <person name="Karaoz U."/>
            <person name="Brodie E.L."/>
            <person name="Williams K.H."/>
            <person name="Hubbard S.S."/>
            <person name="Banfield J.F."/>
        </authorList>
    </citation>
    <scope>NUCLEOTIDE SEQUENCE [LARGE SCALE GENOMIC DNA]</scope>
</reference>
<comment type="caution">
    <text evidence="1">The sequence shown here is derived from an EMBL/GenBank/DDBJ whole genome shotgun (WGS) entry which is preliminary data.</text>
</comment>